<feature type="domain" description="ATP-grasp" evidence="17">
    <location>
        <begin position="133"/>
        <end position="327"/>
    </location>
</feature>
<dbReference type="Pfam" id="PF02142">
    <property type="entry name" value="MGS"/>
    <property type="match status" value="1"/>
</dbReference>
<feature type="binding site" evidence="16">
    <location>
        <position position="300"/>
    </location>
    <ligand>
        <name>Mn(2+)</name>
        <dbReference type="ChEBI" id="CHEBI:29035"/>
        <label>2</label>
    </ligand>
</feature>
<feature type="domain" description="MGS-like" evidence="18">
    <location>
        <begin position="937"/>
        <end position="1078"/>
    </location>
</feature>
<dbReference type="SUPFAM" id="SSF56059">
    <property type="entry name" value="Glutathione synthetase ATP-binding domain-like"/>
    <property type="match status" value="2"/>
</dbReference>
<dbReference type="PROSITE" id="PS00867">
    <property type="entry name" value="CPSASE_2"/>
    <property type="match status" value="2"/>
</dbReference>
<comment type="catalytic activity">
    <reaction evidence="14 16">
        <text>hydrogencarbonate + NH4(+) + 2 ATP = carbamoyl phosphate + 2 ADP + phosphate + 2 H(+)</text>
        <dbReference type="Rhea" id="RHEA:18029"/>
        <dbReference type="ChEBI" id="CHEBI:15378"/>
        <dbReference type="ChEBI" id="CHEBI:17544"/>
        <dbReference type="ChEBI" id="CHEBI:28938"/>
        <dbReference type="ChEBI" id="CHEBI:30616"/>
        <dbReference type="ChEBI" id="CHEBI:43474"/>
        <dbReference type="ChEBI" id="CHEBI:58228"/>
        <dbReference type="ChEBI" id="CHEBI:456216"/>
        <dbReference type="EC" id="6.3.4.16"/>
    </reaction>
</comment>
<dbReference type="InterPro" id="IPR011761">
    <property type="entry name" value="ATP-grasp"/>
</dbReference>
<feature type="binding site" evidence="16">
    <location>
        <position position="210"/>
    </location>
    <ligand>
        <name>ATP</name>
        <dbReference type="ChEBI" id="CHEBI:30616"/>
        <label>1</label>
    </ligand>
</feature>
<feature type="binding site" evidence="16">
    <location>
        <position position="284"/>
    </location>
    <ligand>
        <name>Mg(2+)</name>
        <dbReference type="ChEBI" id="CHEBI:18420"/>
        <label>1</label>
    </ligand>
</feature>
<dbReference type="InterPro" id="IPR036897">
    <property type="entry name" value="CarbamoylP_synth_lsu_oligo_sf"/>
</dbReference>
<feature type="binding site" evidence="16">
    <location>
        <position position="836"/>
    </location>
    <ligand>
        <name>Mn(2+)</name>
        <dbReference type="ChEBI" id="CHEBI:29035"/>
        <label>4</label>
    </ligand>
</feature>
<dbReference type="InterPro" id="IPR036914">
    <property type="entry name" value="MGS-like_dom_sf"/>
</dbReference>
<feature type="binding site" evidence="16">
    <location>
        <position position="242"/>
    </location>
    <ligand>
        <name>ATP</name>
        <dbReference type="ChEBI" id="CHEBI:30616"/>
        <label>1</label>
    </ligand>
</feature>
<dbReference type="InterPro" id="IPR006275">
    <property type="entry name" value="CPSase_lsu"/>
</dbReference>
<comment type="cofactor">
    <cofactor evidence="16">
        <name>Mg(2+)</name>
        <dbReference type="ChEBI" id="CHEBI:18420"/>
    </cofactor>
    <cofactor evidence="16">
        <name>Mn(2+)</name>
        <dbReference type="ChEBI" id="CHEBI:29035"/>
    </cofactor>
    <text evidence="16">Binds 4 Mg(2+) or Mn(2+) ions per subunit.</text>
</comment>
<dbReference type="Gene3D" id="3.30.470.20">
    <property type="entry name" value="ATP-grasp fold, B domain"/>
    <property type="match status" value="2"/>
</dbReference>
<dbReference type="AlphaFoldDB" id="A0A1U9KAL3"/>
<dbReference type="Pfam" id="PF25596">
    <property type="entry name" value="CPSase_L_D1"/>
    <property type="match status" value="2"/>
</dbReference>
<dbReference type="NCBIfam" id="NF003671">
    <property type="entry name" value="PRK05294.1"/>
    <property type="match status" value="1"/>
</dbReference>
<dbReference type="PROSITE" id="PS50975">
    <property type="entry name" value="ATP_GRASP"/>
    <property type="match status" value="2"/>
</dbReference>
<sequence>MPKQPHIQKVLVIGSGPITIGQAAEFDYAGTQACLALKEEQIHVVLVNNNPATIMTDEEVADTLYLEPLTVESVTKIIARERPDGLLATTGGQTGLNLAIALNKAGVLQRYGVQLLGTPIRTIENSEDREMFKNMMEQIGEPVPASIIARDMETALSFAGETGYPLIVRPAYTLGGSGGGIARDEEQLRQIVRRGLKASPIHQVLVEQSIKGWKEIEYEVMRDVNDTCITVCNMENVDPVGIHTGDSVVVAPSQTLTDQQHQMLRSSALKVIRSLGVVGGCNIQFALHPETGEYAIIEVNPRVSRSSALASKVTGYPIARIAAKLSVGLHLDECVNPVTGHTYASFEPAVDYIAVKLPRWPFDKFPQGDRVLGTQMKATGEVMALERTFEAALMKAVRSLDVGQYGLLQPEHEALPDDVLQHRLECADDERLFLLGEAFRRGWSLEDVHRLTDIDPFFLFKLRTLVQTEQQLKQTAWQDVTGEELRKAKRLGFTATHLAGLFGVPAQAVRKRCEQAGFKPGYKCVDTCAAEFVAETPYFYSTWSGTDEVPVDAQGEKVLVAGSGPIRIGQGIEFDYCSVHGVKALKQMGIPSVVVNNNPETVSTDYATADRLYFEPLTADDVVAVARKEQVRGVLLQYGGQTAVKLVAELEAAGLPVLGTCREAIDLVEDRDRFYTLLQQLGIPHIPGVAVQNDHVLLEAAEQLGYPLLLRPSYVIGGQGMHIVHASEQLTALLKREAFAPQAYPLLLDRYLEGTEIEVDAVTDGRDVTIPLLIEHVERAGVHSGDSMAFFPAVDVSKVVQQQIVDYTERIARALPHKGMLNIQFVVWRGRVYVLEVNPRASRTAPVVSKVTGHPVLLWATEVQLGKRLSDVAPLGLLPRPAGCAVKAPVFSTAKLPGVDAAVGPNMQSTGEVIGLGSTAVEAMAKVLPWSVPGYTDGVWDDACGKRVLISIGDSKKEAALPLLKRLAKKGLDLLATPGTAETLRQNGLHVHTCTWAEAREAVKAERVKAVVNIPTRSGEQTRDGFKLRETALQYNVPLFLTLEAVEWSLKVAANRPPDTVYSLKEFYGLSQSTASPV</sequence>
<feature type="binding site" evidence="16">
    <location>
        <position position="781"/>
    </location>
    <ligand>
        <name>ATP</name>
        <dbReference type="ChEBI" id="CHEBI:30616"/>
        <label>2</label>
    </ligand>
</feature>
<dbReference type="GO" id="GO:0004087">
    <property type="term" value="F:carbamoyl-phosphate synthase (ammonia) activity"/>
    <property type="evidence" value="ECO:0007669"/>
    <property type="project" value="UniProtKB-EC"/>
</dbReference>
<dbReference type="InterPro" id="IPR011607">
    <property type="entry name" value="MGS-like_dom"/>
</dbReference>
<keyword evidence="11" id="KW-0460">Magnesium</keyword>
<dbReference type="PRINTS" id="PR00098">
    <property type="entry name" value="CPSASE"/>
</dbReference>
<keyword evidence="4 16" id="KW-0055">Arginine biosynthesis</keyword>
<feature type="region of interest" description="Allosteric domain" evidence="16">
    <location>
        <begin position="933"/>
        <end position="1078"/>
    </location>
</feature>
<dbReference type="EMBL" id="CP019699">
    <property type="protein sequence ID" value="AQS57078.1"/>
    <property type="molecule type" value="Genomic_DNA"/>
</dbReference>
<protein>
    <recommendedName>
        <fullName evidence="16">Carbamoyl phosphate synthase large chain</fullName>
        <ecNumber evidence="16">6.3.4.16</ecNumber>
        <ecNumber evidence="16">6.3.5.5</ecNumber>
    </recommendedName>
    <alternativeName>
        <fullName evidence="16">Carbamoyl phosphate synthetase ammonia chain</fullName>
    </alternativeName>
</protein>
<dbReference type="EC" id="6.3.4.16" evidence="16"/>
<comment type="function">
    <text evidence="16">Large subunit of the glutamine-dependent carbamoyl phosphate synthetase (CPSase). CPSase catalyzes the formation of carbamoyl phosphate from the ammonia moiety of glutamine, carbonate, and phosphate donated by ATP, constituting the first step of 2 biosynthetic pathways, one leading to arginine and/or urea and the other to pyrimidine nucleotides. The large subunit (synthetase) binds the substrates ammonia (free or transferred from glutamine from the small subunit), hydrogencarbonate and ATP and carries out an ATP-coupled ligase reaction, activating hydrogencarbonate by forming carboxy phosphate which reacts with ammonia to form carbamoyl phosphate.</text>
</comment>
<dbReference type="NCBIfam" id="TIGR01369">
    <property type="entry name" value="CPSaseII_lrg"/>
    <property type="match status" value="1"/>
</dbReference>
<dbReference type="InterPro" id="IPR005480">
    <property type="entry name" value="CPSase_lsu_oligo"/>
</dbReference>
<dbReference type="FunFam" id="1.10.1030.10:FF:000002">
    <property type="entry name" value="Carbamoyl-phosphate synthase large chain"/>
    <property type="match status" value="1"/>
</dbReference>
<dbReference type="GO" id="GO:0006526">
    <property type="term" value="P:L-arginine biosynthetic process"/>
    <property type="evidence" value="ECO:0007669"/>
    <property type="project" value="UniProtKB-UniRule"/>
</dbReference>
<dbReference type="NCBIfam" id="NF009455">
    <property type="entry name" value="PRK12815.1"/>
    <property type="match status" value="1"/>
</dbReference>
<gene>
    <name evidence="16" type="primary">carB</name>
    <name evidence="19" type="ORF">B0W44_16290</name>
</gene>
<feature type="binding site" evidence="16">
    <location>
        <position position="215"/>
    </location>
    <ligand>
        <name>ATP</name>
        <dbReference type="ChEBI" id="CHEBI:30616"/>
        <label>1</label>
    </ligand>
</feature>
<dbReference type="Gene3D" id="3.40.50.1380">
    <property type="entry name" value="Methylglyoxal synthase-like domain"/>
    <property type="match status" value="1"/>
</dbReference>
<evidence type="ECO:0000256" key="16">
    <source>
        <dbReference type="HAMAP-Rule" id="MF_01210"/>
    </source>
</evidence>
<feature type="binding site" evidence="16">
    <location>
        <position position="298"/>
    </location>
    <ligand>
        <name>Mg(2+)</name>
        <dbReference type="ChEBI" id="CHEBI:18420"/>
        <label>2</label>
    </ligand>
</feature>
<dbReference type="PROSITE" id="PS00866">
    <property type="entry name" value="CPSASE_1"/>
    <property type="match status" value="2"/>
</dbReference>
<keyword evidence="20" id="KW-1185">Reference proteome</keyword>
<dbReference type="HAMAP" id="MF_01210_B">
    <property type="entry name" value="CPSase_L_chain_B"/>
    <property type="match status" value="1"/>
</dbReference>
<feature type="binding site" evidence="16">
    <location>
        <position position="838"/>
    </location>
    <ligand>
        <name>Mg(2+)</name>
        <dbReference type="ChEBI" id="CHEBI:18420"/>
        <label>4</label>
    </ligand>
</feature>
<keyword evidence="12 16" id="KW-0665">Pyrimidine biosynthesis</keyword>
<dbReference type="PANTHER" id="PTHR11405:SF53">
    <property type="entry name" value="CARBAMOYL-PHOSPHATE SYNTHASE [AMMONIA], MITOCHONDRIAL"/>
    <property type="match status" value="1"/>
</dbReference>
<feature type="binding site" evidence="16">
    <location>
        <position position="784"/>
    </location>
    <ligand>
        <name>ATP</name>
        <dbReference type="ChEBI" id="CHEBI:30616"/>
        <label>2</label>
    </ligand>
</feature>
<evidence type="ECO:0000256" key="3">
    <source>
        <dbReference type="ARBA" id="ARBA00009799"/>
    </source>
</evidence>
<comment type="domain">
    <text evidence="16">The large subunit is composed of 2 ATP-grasp domains that are involved in binding the 2 ATP molecules needed for carbamoyl phosphate synthesis. The N-terminal ATP-grasp domain (referred to as the carboxyphosphate synthetic component) catalyzes the ATP-dependent phosphorylation of hydrogencarbonate to carboxyphosphate and the subsequent nucleophilic attack by ammonia to form a carbamate intermediate. The C-terminal ATP-grasp domain (referred to as the carbamoyl phosphate synthetic component) then catalyzes the phosphorylation of carbamate with the second ATP to form the end product carbamoyl phosphate. The reactive and unstable enzyme intermediates are sequentially channeled from one active site to the next through the interior of the protein over a distance of at least 96 A.</text>
</comment>
<comment type="catalytic activity">
    <reaction evidence="15 16">
        <text>hydrogencarbonate + L-glutamine + 2 ATP + H2O = carbamoyl phosphate + L-glutamate + 2 ADP + phosphate + 2 H(+)</text>
        <dbReference type="Rhea" id="RHEA:18633"/>
        <dbReference type="ChEBI" id="CHEBI:15377"/>
        <dbReference type="ChEBI" id="CHEBI:15378"/>
        <dbReference type="ChEBI" id="CHEBI:17544"/>
        <dbReference type="ChEBI" id="CHEBI:29985"/>
        <dbReference type="ChEBI" id="CHEBI:30616"/>
        <dbReference type="ChEBI" id="CHEBI:43474"/>
        <dbReference type="ChEBI" id="CHEBI:58228"/>
        <dbReference type="ChEBI" id="CHEBI:58359"/>
        <dbReference type="ChEBI" id="CHEBI:456216"/>
        <dbReference type="EC" id="6.3.5.5"/>
    </reaction>
</comment>
<keyword evidence="5 16" id="KW-0436">Ligase</keyword>
<dbReference type="PROSITE" id="PS51855">
    <property type="entry name" value="MGS"/>
    <property type="match status" value="1"/>
</dbReference>
<feature type="region of interest" description="Carboxyphosphate synthetic domain" evidence="16">
    <location>
        <begin position="1"/>
        <end position="401"/>
    </location>
</feature>
<dbReference type="UniPathway" id="UPA00070">
    <property type="reaction ID" value="UER00115"/>
</dbReference>
<evidence type="ECO:0000256" key="10">
    <source>
        <dbReference type="ARBA" id="ARBA00022840"/>
    </source>
</evidence>
<evidence type="ECO:0000256" key="12">
    <source>
        <dbReference type="ARBA" id="ARBA00022975"/>
    </source>
</evidence>
<dbReference type="Pfam" id="PF02787">
    <property type="entry name" value="CPSase_L_D3"/>
    <property type="match status" value="1"/>
</dbReference>
<comment type="subunit">
    <text evidence="16">Composed of two chains; the small (or glutamine) chain promotes the hydrolysis of glutamine to ammonia, which is used by the large (or ammonia) chain to synthesize carbamoyl phosphate. Tetramer of heterodimers (alpha,beta)4.</text>
</comment>
<comment type="pathway">
    <text evidence="16">Pyrimidine metabolism; UMP biosynthesis via de novo pathway; (S)-dihydroorotate from bicarbonate: step 1/3.</text>
</comment>
<feature type="binding site" evidence="16">
    <location>
        <position position="783"/>
    </location>
    <ligand>
        <name>ATP</name>
        <dbReference type="ChEBI" id="CHEBI:30616"/>
        <label>2</label>
    </ligand>
</feature>
<proteinExistence type="inferred from homology"/>
<feature type="domain" description="ATP-grasp" evidence="17">
    <location>
        <begin position="675"/>
        <end position="874"/>
    </location>
</feature>
<dbReference type="RefSeq" id="WP_077720932.1">
    <property type="nucleotide sequence ID" value="NZ_CP019699.1"/>
</dbReference>
<feature type="binding site" evidence="16">
    <location>
        <position position="284"/>
    </location>
    <ligand>
        <name>Mn(2+)</name>
        <dbReference type="ChEBI" id="CHEBI:29035"/>
        <label>1</label>
    </ligand>
</feature>
<keyword evidence="13" id="KW-0464">Manganese</keyword>
<feature type="binding site" evidence="16">
    <location>
        <position position="129"/>
    </location>
    <ligand>
        <name>ATP</name>
        <dbReference type="ChEBI" id="CHEBI:30616"/>
        <label>1</label>
    </ligand>
</feature>
<feature type="binding site" evidence="16">
    <location>
        <position position="752"/>
    </location>
    <ligand>
        <name>ATP</name>
        <dbReference type="ChEBI" id="CHEBI:30616"/>
        <label>2</label>
    </ligand>
</feature>
<feature type="binding site" evidence="16">
    <location>
        <position position="241"/>
    </location>
    <ligand>
        <name>ATP</name>
        <dbReference type="ChEBI" id="CHEBI:30616"/>
        <label>1</label>
    </ligand>
</feature>
<dbReference type="Proteomes" id="UP000188603">
    <property type="component" value="Chromosome"/>
</dbReference>
<dbReference type="InterPro" id="IPR016185">
    <property type="entry name" value="PreATP-grasp_dom_sf"/>
</dbReference>
<dbReference type="InterPro" id="IPR005479">
    <property type="entry name" value="CPAse_ATP-bd"/>
</dbReference>
<dbReference type="SUPFAM" id="SSF48108">
    <property type="entry name" value="Carbamoyl phosphate synthetase, large subunit connection domain"/>
    <property type="match status" value="1"/>
</dbReference>
<reference evidence="19 20" key="1">
    <citation type="journal article" date="2015" name="Int. J. Syst. Evol. Microbiol.">
        <title>Novibacillus thermophilus gen. nov., sp. nov., a Gram-staining-negative and moderately thermophilic member of the family Thermoactinomycetaceae.</title>
        <authorList>
            <person name="Yang G."/>
            <person name="Chen J."/>
            <person name="Zhou S."/>
        </authorList>
    </citation>
    <scope>NUCLEOTIDE SEQUENCE [LARGE SCALE GENOMIC DNA]</scope>
    <source>
        <strain evidence="19 20">SG-1</strain>
    </source>
</reference>
<feature type="binding site" evidence="16">
    <location>
        <position position="298"/>
    </location>
    <ligand>
        <name>ATP</name>
        <dbReference type="ChEBI" id="CHEBI:30616"/>
        <label>1</label>
    </ligand>
</feature>
<dbReference type="SMART" id="SM01096">
    <property type="entry name" value="CPSase_L_D3"/>
    <property type="match status" value="1"/>
</dbReference>
<organism evidence="19 20">
    <name type="scientific">Novibacillus thermophilus</name>
    <dbReference type="NCBI Taxonomy" id="1471761"/>
    <lineage>
        <taxon>Bacteria</taxon>
        <taxon>Bacillati</taxon>
        <taxon>Bacillota</taxon>
        <taxon>Bacilli</taxon>
        <taxon>Bacillales</taxon>
        <taxon>Thermoactinomycetaceae</taxon>
        <taxon>Novibacillus</taxon>
    </lineage>
</organism>
<dbReference type="InterPro" id="IPR005483">
    <property type="entry name" value="CPSase_dom"/>
</dbReference>
<feature type="region of interest" description="Carbamoyl phosphate synthetic domain" evidence="16">
    <location>
        <begin position="550"/>
        <end position="932"/>
    </location>
</feature>
<dbReference type="SUPFAM" id="SSF52335">
    <property type="entry name" value="Methylglyoxal synthase-like"/>
    <property type="match status" value="1"/>
</dbReference>
<dbReference type="FunFam" id="3.30.470.20:FF:000026">
    <property type="entry name" value="Carbamoyl-phosphate synthase large chain"/>
    <property type="match status" value="1"/>
</dbReference>
<evidence type="ECO:0000256" key="9">
    <source>
        <dbReference type="ARBA" id="ARBA00022741"/>
    </source>
</evidence>
<keyword evidence="8 16" id="KW-0677">Repeat</keyword>
<feature type="binding site" evidence="16">
    <location>
        <position position="298"/>
    </location>
    <ligand>
        <name>Mg(2+)</name>
        <dbReference type="ChEBI" id="CHEBI:18420"/>
        <label>1</label>
    </ligand>
</feature>
<dbReference type="KEGG" id="ntr:B0W44_16290"/>
<feature type="binding site" evidence="16">
    <location>
        <position position="300"/>
    </location>
    <ligand>
        <name>Mg(2+)</name>
        <dbReference type="ChEBI" id="CHEBI:18420"/>
        <label>2</label>
    </ligand>
</feature>
<dbReference type="Gene3D" id="3.30.1490.20">
    <property type="entry name" value="ATP-grasp fold, A domain"/>
    <property type="match status" value="1"/>
</dbReference>
<feature type="binding site" evidence="16">
    <location>
        <position position="836"/>
    </location>
    <ligand>
        <name>Mn(2+)</name>
        <dbReference type="ChEBI" id="CHEBI:29035"/>
        <label>3</label>
    </ligand>
</feature>
<evidence type="ECO:0000256" key="1">
    <source>
        <dbReference type="ARBA" id="ARBA00001936"/>
    </source>
</evidence>
<evidence type="ECO:0000259" key="18">
    <source>
        <dbReference type="PROSITE" id="PS51855"/>
    </source>
</evidence>
<evidence type="ECO:0000256" key="4">
    <source>
        <dbReference type="ARBA" id="ARBA00022571"/>
    </source>
</evidence>
<feature type="binding site" evidence="16">
    <location>
        <position position="284"/>
    </location>
    <ligand>
        <name>ATP</name>
        <dbReference type="ChEBI" id="CHEBI:30616"/>
        <label>1</label>
    </ligand>
</feature>
<comment type="similarity">
    <text evidence="3 16">Belongs to the CarB family.</text>
</comment>
<keyword evidence="7" id="KW-0479">Metal-binding</keyword>
<evidence type="ECO:0000256" key="2">
    <source>
        <dbReference type="ARBA" id="ARBA00005077"/>
    </source>
</evidence>
<dbReference type="FunFam" id="3.30.470.20:FF:000001">
    <property type="entry name" value="Carbamoyl-phosphate synthase large chain"/>
    <property type="match status" value="1"/>
</dbReference>
<feature type="binding site" evidence="16">
    <location>
        <position position="824"/>
    </location>
    <ligand>
        <name>ATP</name>
        <dbReference type="ChEBI" id="CHEBI:30616"/>
        <label>2</label>
    </ligand>
</feature>
<feature type="binding site" evidence="16">
    <location>
        <position position="175"/>
    </location>
    <ligand>
        <name>ATP</name>
        <dbReference type="ChEBI" id="CHEBI:30616"/>
        <label>1</label>
    </ligand>
</feature>
<dbReference type="GO" id="GO:0044205">
    <property type="term" value="P:'de novo' UMP biosynthetic process"/>
    <property type="evidence" value="ECO:0007669"/>
    <property type="project" value="UniProtKB-UniRule"/>
</dbReference>
<keyword evidence="6 16" id="KW-0028">Amino-acid biosynthesis</keyword>
<feature type="binding site" evidence="16">
    <location>
        <position position="824"/>
    </location>
    <ligand>
        <name>Mn(2+)</name>
        <dbReference type="ChEBI" id="CHEBI:29035"/>
        <label>3</label>
    </ligand>
</feature>
<dbReference type="Pfam" id="PF02786">
    <property type="entry name" value="CPSase_L_D2"/>
    <property type="match status" value="2"/>
</dbReference>
<evidence type="ECO:0000256" key="13">
    <source>
        <dbReference type="ARBA" id="ARBA00023211"/>
    </source>
</evidence>
<feature type="binding site" evidence="16">
    <location>
        <position position="836"/>
    </location>
    <ligand>
        <name>Mg(2+)</name>
        <dbReference type="ChEBI" id="CHEBI:18420"/>
        <label>3</label>
    </ligand>
</feature>
<dbReference type="GO" id="GO:0005524">
    <property type="term" value="F:ATP binding"/>
    <property type="evidence" value="ECO:0007669"/>
    <property type="project" value="UniProtKB-UniRule"/>
</dbReference>
<feature type="binding site" evidence="16">
    <location>
        <position position="750"/>
    </location>
    <ligand>
        <name>ATP</name>
        <dbReference type="ChEBI" id="CHEBI:30616"/>
        <label>2</label>
    </ligand>
</feature>
<dbReference type="Gene3D" id="1.10.1030.10">
    <property type="entry name" value="Carbamoyl-phosphate synthetase, large subunit oligomerisation domain"/>
    <property type="match status" value="1"/>
</dbReference>
<evidence type="ECO:0000313" key="19">
    <source>
        <dbReference type="EMBL" id="AQS57078.1"/>
    </source>
</evidence>
<evidence type="ECO:0000313" key="20">
    <source>
        <dbReference type="Proteomes" id="UP000188603"/>
    </source>
</evidence>
<dbReference type="FunFam" id="3.40.50.20:FF:000001">
    <property type="entry name" value="Carbamoyl-phosphate synthase large chain"/>
    <property type="match status" value="2"/>
</dbReference>
<dbReference type="GO" id="GO:0006541">
    <property type="term" value="P:glutamine metabolic process"/>
    <property type="evidence" value="ECO:0007669"/>
    <property type="project" value="TreeGrafter"/>
</dbReference>
<feature type="binding site" evidence="16">
    <location>
        <position position="838"/>
    </location>
    <ligand>
        <name>Mn(2+)</name>
        <dbReference type="ChEBI" id="CHEBI:29035"/>
        <label>4</label>
    </ligand>
</feature>
<feature type="binding site" evidence="16">
    <location>
        <position position="298"/>
    </location>
    <ligand>
        <name>Mn(2+)</name>
        <dbReference type="ChEBI" id="CHEBI:29035"/>
        <label>2</label>
    </ligand>
</feature>
<feature type="binding site" evidence="16">
    <location>
        <position position="836"/>
    </location>
    <ligand>
        <name>Mg(2+)</name>
        <dbReference type="ChEBI" id="CHEBI:18420"/>
        <label>4</label>
    </ligand>
</feature>
<dbReference type="SUPFAM" id="SSF52440">
    <property type="entry name" value="PreATP-grasp domain"/>
    <property type="match status" value="2"/>
</dbReference>
<evidence type="ECO:0000256" key="8">
    <source>
        <dbReference type="ARBA" id="ARBA00022737"/>
    </source>
</evidence>
<dbReference type="STRING" id="1471761.B0W44_16290"/>
<comment type="caution">
    <text evidence="16">Lacks conserved residue(s) required for the propagation of feature annotation.</text>
</comment>
<evidence type="ECO:0000256" key="11">
    <source>
        <dbReference type="ARBA" id="ARBA00022842"/>
    </source>
</evidence>
<dbReference type="EC" id="6.3.5.5" evidence="16"/>
<feature type="binding site" evidence="16">
    <location>
        <position position="711"/>
    </location>
    <ligand>
        <name>ATP</name>
        <dbReference type="ChEBI" id="CHEBI:30616"/>
        <label>2</label>
    </ligand>
</feature>
<keyword evidence="9 16" id="KW-0547">Nucleotide-binding</keyword>
<evidence type="ECO:0000256" key="7">
    <source>
        <dbReference type="ARBA" id="ARBA00022723"/>
    </source>
</evidence>
<evidence type="ECO:0000256" key="5">
    <source>
        <dbReference type="ARBA" id="ARBA00022598"/>
    </source>
</evidence>
<feature type="binding site" evidence="16">
    <location>
        <position position="836"/>
    </location>
    <ligand>
        <name>ATP</name>
        <dbReference type="ChEBI" id="CHEBI:30616"/>
        <label>2</label>
    </ligand>
</feature>
<dbReference type="GO" id="GO:0004088">
    <property type="term" value="F:carbamoyl-phosphate synthase (glutamine-hydrolyzing) activity"/>
    <property type="evidence" value="ECO:0007669"/>
    <property type="project" value="UniProtKB-UniRule"/>
</dbReference>
<feature type="binding site" evidence="16">
    <location>
        <position position="208"/>
    </location>
    <ligand>
        <name>ATP</name>
        <dbReference type="ChEBI" id="CHEBI:30616"/>
        <label>1</label>
    </ligand>
</feature>
<dbReference type="InterPro" id="IPR058047">
    <property type="entry name" value="CPSase_preATP-grasp"/>
</dbReference>
<feature type="binding site" evidence="16">
    <location>
        <position position="298"/>
    </location>
    <ligand>
        <name>Mn(2+)</name>
        <dbReference type="ChEBI" id="CHEBI:29035"/>
        <label>1</label>
    </ligand>
</feature>
<dbReference type="OrthoDB" id="9804197at2"/>
<keyword evidence="10 16" id="KW-0067">ATP-binding</keyword>
<comment type="pathway">
    <text evidence="2 16">Amino-acid biosynthesis; L-arginine biosynthesis; carbamoyl phosphate from bicarbonate: step 1/1.</text>
</comment>
<dbReference type="GO" id="GO:0005737">
    <property type="term" value="C:cytoplasm"/>
    <property type="evidence" value="ECO:0007669"/>
    <property type="project" value="TreeGrafter"/>
</dbReference>
<evidence type="ECO:0000256" key="14">
    <source>
        <dbReference type="ARBA" id="ARBA00047359"/>
    </source>
</evidence>
<feature type="binding site" evidence="16">
    <location>
        <position position="243"/>
    </location>
    <ligand>
        <name>ATP</name>
        <dbReference type="ChEBI" id="CHEBI:30616"/>
        <label>1</label>
    </ligand>
</feature>
<dbReference type="Gene3D" id="3.40.50.20">
    <property type="match status" value="2"/>
</dbReference>
<evidence type="ECO:0000259" key="17">
    <source>
        <dbReference type="PROSITE" id="PS50975"/>
    </source>
</evidence>
<evidence type="ECO:0000256" key="15">
    <source>
        <dbReference type="ARBA" id="ARBA00048816"/>
    </source>
</evidence>
<dbReference type="SMART" id="SM00851">
    <property type="entry name" value="MGS"/>
    <property type="match status" value="1"/>
</dbReference>
<feature type="binding site" evidence="16">
    <location>
        <position position="169"/>
    </location>
    <ligand>
        <name>ATP</name>
        <dbReference type="ChEBI" id="CHEBI:30616"/>
        <label>1</label>
    </ligand>
</feature>
<name>A0A1U9KAL3_9BACL</name>
<comment type="cofactor">
    <cofactor evidence="1">
        <name>Mn(2+)</name>
        <dbReference type="ChEBI" id="CHEBI:29035"/>
    </cofactor>
</comment>
<feature type="binding site" evidence="16">
    <location>
        <position position="176"/>
    </location>
    <ligand>
        <name>ATP</name>
        <dbReference type="ChEBI" id="CHEBI:30616"/>
        <label>1</label>
    </ligand>
</feature>
<evidence type="ECO:0000256" key="6">
    <source>
        <dbReference type="ARBA" id="ARBA00022605"/>
    </source>
</evidence>
<dbReference type="UniPathway" id="UPA00068">
    <property type="reaction ID" value="UER00171"/>
</dbReference>
<dbReference type="PANTHER" id="PTHR11405">
    <property type="entry name" value="CARBAMOYLTRANSFERASE FAMILY MEMBER"/>
    <property type="match status" value="1"/>
</dbReference>
<dbReference type="GO" id="GO:0046872">
    <property type="term" value="F:metal ion binding"/>
    <property type="evidence" value="ECO:0007669"/>
    <property type="project" value="UniProtKB-KW"/>
</dbReference>
<feature type="binding site" evidence="16">
    <location>
        <position position="782"/>
    </location>
    <ligand>
        <name>ATP</name>
        <dbReference type="ChEBI" id="CHEBI:30616"/>
        <label>2</label>
    </ligand>
</feature>
<feature type="binding site" evidence="16">
    <location>
        <position position="824"/>
    </location>
    <ligand>
        <name>Mg(2+)</name>
        <dbReference type="ChEBI" id="CHEBI:18420"/>
        <label>3</label>
    </ligand>
</feature>
<dbReference type="InterPro" id="IPR013815">
    <property type="entry name" value="ATP_grasp_subdomain_1"/>
</dbReference>
<feature type="binding site" evidence="16">
    <location>
        <position position="756"/>
    </location>
    <ligand>
        <name>ATP</name>
        <dbReference type="ChEBI" id="CHEBI:30616"/>
        <label>2</label>
    </ligand>
</feature>
<accession>A0A1U9KAL3</accession>